<keyword evidence="5" id="KW-0274">FAD</keyword>
<dbReference type="Pfam" id="PF00561">
    <property type="entry name" value="Abhydrolase_1"/>
    <property type="match status" value="1"/>
</dbReference>
<protein>
    <recommendedName>
        <fullName evidence="14">Cholesterol oxidase</fullName>
        <ecNumber evidence="13">1.1.3.6</ecNumber>
        <ecNumber evidence="11">5.3.3.1</ecNumber>
    </recommendedName>
    <alternativeName>
        <fullName evidence="15">Cholesterol isomerase</fullName>
    </alternativeName>
</protein>
<evidence type="ECO:0000256" key="1">
    <source>
        <dbReference type="ARBA" id="ARBA00001974"/>
    </source>
</evidence>
<dbReference type="EC" id="1.1.3.6" evidence="13"/>
<evidence type="ECO:0000256" key="4">
    <source>
        <dbReference type="ARBA" id="ARBA00022630"/>
    </source>
</evidence>
<dbReference type="Pfam" id="PF00732">
    <property type="entry name" value="GMC_oxred_N"/>
    <property type="match status" value="1"/>
</dbReference>
<dbReference type="InterPro" id="IPR029058">
    <property type="entry name" value="AB_hydrolase_fold"/>
</dbReference>
<comment type="cofactor">
    <cofactor evidence="1">
        <name>FAD</name>
        <dbReference type="ChEBI" id="CHEBI:57692"/>
    </cofactor>
</comment>
<dbReference type="SUPFAM" id="SSF56300">
    <property type="entry name" value="Metallo-dependent phosphatases"/>
    <property type="match status" value="1"/>
</dbReference>
<sequence>MERASQWLSERFENLVHQATTNQQQIEFDLVIVGSGYGGAVAAATLAGSTQDGKPLRVAVLERGDEFLAGMFPKNLDELPKQVRGSVNSSALGERQGLFDIRANGDMAVLTANGLGGGSLINAGVMAQPLPEVFDGRWPSELKQGAGLDFERTGQLLGALDAQGDPNIIARSGSLPKKYTQLQALKPDATQQAAITVAMTDGDNQAGVAMSACKQCGDCATGCNHGAKNSLDVNLLVQAKRQGAEIYAGVSVSRLRKQSDGSWCLACYYTHDKLRAGQQAPIEIHAQRVIIAAGSLGSTEILMRSTSEELQFSRALGQHFSGNGDAIAVGFQQDNAVNAIAWGDTRPSDRTVGPTITGIVDLRKSVGLIIEEMAVPAPLARIFAELYTTTNSLHNLSEPDLTPHPRGQPTDDPLSLNRRQLGHTALYAIMGNDDADGQLEWPAEPSARQDAKALPEGGLQVRWPGARNKDLFDTQIDQLRNLTGGSVGGRILSNPAWSPLPDKLADLFDSEKGPLLTVHPLGGCAMADECKHGVVDHLGRVFNAAPEGGLHEGLVVLDGAIMPSALGINPALTIAAVALRAAEQLRDLWHWQAHAAGTEGWRQRPVWRDTDHPDTSCDTQIEVNERLNGAVQIDTANGRRTLMAELTLCFAPKAAADYFWTTGEQDRQRRTAQILKSRDGENCSELRLFEPEDWDALTKSKASEAEMAAKALLIAPISGSLEIMHRAQSSARQRIWRAAWAYILNRGLRDFADAMALRVRSWFGLAQAPRVKLLRKLRDLRNLASHSGQVRLFEYELAIHRPLDGWPAALSHLHSAQEHRIYGEKHITYARAANPIQQLTELALTHFPGLAKPTVLAFDNRYLARRDKPLLRIVQQANLVRGFADLISFHCFFVRLLIHTHVWTFRKPDAPEPRQPKRLAGPLAGLPEPEIRELEVDRLDNGLPISIRLTRYGRPENCETPLVMLHGYTASSTTFAHPAIDTSAAEYFYRAGRDVWLVDLRTSCGLLSAMLPWHFEDVAFKDIPLAFATVLEATGAEQCDVIAHCMGAAMLSMAILQAPPAGAPYYQMRDRLPARLRHVVLSQVGPKVSFCPDNMTRGYLLKNVRHLLGNLPYQFRPSEAPKMAESVLDRLLQALPYPRAEFCRENPILPGRRVRWSSTRRRIDALFGRAFALHNMSDRLLTHIDDIFGPLSLGTLAQTIHFALQEQITNFQGENCYATRENLAQRWRFNTLTLHAEDSGLADVGTATLMASAMADIAAELNEGEYTARHHIFKGFGHQDLLIGRGSHKVFRAIEAFFNDPERYKQPLETKAAVRNTPKQRAELPALGPVIGPAAEGRLPVMLGVDPAGRAPEYVLFVRLNAQGEPCAPLDMQNPSLSHNYQLHFAHPAKHQWLKFLLVEHEAEHCAQRWLPLLIHDDSKPLSQLTLHARLPDNLLDLLHAPPPTGCDPVLVAECLKILRGLLPACVEPIAEQLAHPLRPQRELHWTLPKDNRIRLAVAACQYPAMLFDHACAYRSYARLAARLDQPTAPNLLLLIGDQVYVDPTAGMADAQTYFERYVEPYHEWLKQPPVQSVLRRLPSYMMPDDHEIANDWDNQQGRSQHYGQFTPARSSYLLFQRQLNVMPAEPARCHPLPSPQTEARKLPLWQQREFQQLALFLADSRTERDGRTPTDAHRPMMCAAQFKELKDWLAKTPASQPKLVASAAMLLPRRLRSATGVGAACQSDAWDGYPGQLIELLTYIAEQRIQNLVFVSGDEHLSSCVTLTFRHPDAVQRCFSIHSSGLNAPLPFVNTRPEELAGDEVIQLHTQSGLVPCEIHTDYFPGDGFALLSLQQQGQGWELACEFDREGATTEPLTLAW</sequence>
<dbReference type="EC" id="5.3.3.1" evidence="11"/>
<dbReference type="Pfam" id="PF05199">
    <property type="entry name" value="GMC_oxred_C"/>
    <property type="match status" value="1"/>
</dbReference>
<comment type="pathway">
    <text evidence="12">Steroid metabolism; cholesterol degradation.</text>
</comment>
<dbReference type="InterPro" id="IPR018946">
    <property type="entry name" value="PhoD-like_MPP"/>
</dbReference>
<evidence type="ECO:0000256" key="9">
    <source>
        <dbReference type="ARBA" id="ARBA00023221"/>
    </source>
</evidence>
<reference evidence="21 22" key="1">
    <citation type="submission" date="2020-08" db="EMBL/GenBank/DDBJ databases">
        <title>Genomic Encyclopedia of Type Strains, Phase III (KMG-III): the genomes of soil and plant-associated and newly described type strains.</title>
        <authorList>
            <person name="Whitman W."/>
        </authorList>
    </citation>
    <scope>NUCLEOTIDE SEQUENCE [LARGE SCALE GENOMIC DNA]</scope>
    <source>
        <strain evidence="21 22">CECT 8571</strain>
    </source>
</reference>
<dbReference type="GO" id="GO:0004769">
    <property type="term" value="F:steroid Delta-isomerase activity"/>
    <property type="evidence" value="ECO:0007669"/>
    <property type="project" value="UniProtKB-EC"/>
</dbReference>
<keyword evidence="9" id="KW-0753">Steroid metabolism</keyword>
<feature type="domain" description="Glucose-methanol-choline oxidoreductase N-terminal" evidence="18">
    <location>
        <begin position="41"/>
        <end position="307"/>
    </location>
</feature>
<dbReference type="InterPro" id="IPR036188">
    <property type="entry name" value="FAD/NAD-bd_sf"/>
</dbReference>
<dbReference type="InterPro" id="IPR000172">
    <property type="entry name" value="GMC_OxRdtase_N"/>
</dbReference>
<feature type="domain" description="AB hydrolase-1" evidence="17">
    <location>
        <begin position="961"/>
        <end position="1091"/>
    </location>
</feature>
<evidence type="ECO:0000256" key="15">
    <source>
        <dbReference type="ARBA" id="ARBA00049778"/>
    </source>
</evidence>
<keyword evidence="22" id="KW-1185">Reference proteome</keyword>
<dbReference type="RefSeq" id="WP_183907990.1">
    <property type="nucleotide sequence ID" value="NZ_JACHXZ010000001.1"/>
</dbReference>
<dbReference type="CDD" id="cd07389">
    <property type="entry name" value="MPP_PhoD"/>
    <property type="match status" value="1"/>
</dbReference>
<evidence type="ECO:0000256" key="5">
    <source>
        <dbReference type="ARBA" id="ARBA00022827"/>
    </source>
</evidence>
<dbReference type="InterPro" id="IPR038607">
    <property type="entry name" value="PhoD-like_sf"/>
</dbReference>
<keyword evidence="3" id="KW-0153">Cholesterol metabolism</keyword>
<dbReference type="EMBL" id="JACHXZ010000001">
    <property type="protein sequence ID" value="MBB3167348.1"/>
    <property type="molecule type" value="Genomic_DNA"/>
</dbReference>
<dbReference type="GO" id="GO:0050660">
    <property type="term" value="F:flavin adenine dinucleotide binding"/>
    <property type="evidence" value="ECO:0007669"/>
    <property type="project" value="InterPro"/>
</dbReference>
<evidence type="ECO:0000313" key="21">
    <source>
        <dbReference type="EMBL" id="MBB3167348.1"/>
    </source>
</evidence>
<dbReference type="GO" id="GO:0008203">
    <property type="term" value="P:cholesterol metabolic process"/>
    <property type="evidence" value="ECO:0007669"/>
    <property type="project" value="UniProtKB-KW"/>
</dbReference>
<dbReference type="Pfam" id="PF09423">
    <property type="entry name" value="PhoD"/>
    <property type="match status" value="1"/>
</dbReference>
<feature type="domain" description="PhoD-like phosphatase metallophosphatase" evidence="20">
    <location>
        <begin position="1496"/>
        <end position="1771"/>
    </location>
</feature>
<feature type="domain" description="Glucose-methanol-choline oxidoreductase C-terminal" evidence="19">
    <location>
        <begin position="517"/>
        <end position="578"/>
    </location>
</feature>
<evidence type="ECO:0000256" key="7">
    <source>
        <dbReference type="ARBA" id="ARBA00023098"/>
    </source>
</evidence>
<dbReference type="InterPro" id="IPR007867">
    <property type="entry name" value="GMC_OxRtase_C"/>
</dbReference>
<evidence type="ECO:0000313" key="22">
    <source>
        <dbReference type="Proteomes" id="UP000559987"/>
    </source>
</evidence>
<evidence type="ECO:0000256" key="11">
    <source>
        <dbReference type="ARBA" id="ARBA00038856"/>
    </source>
</evidence>
<keyword evidence="8" id="KW-1207">Sterol metabolism</keyword>
<keyword evidence="7" id="KW-0443">Lipid metabolism</keyword>
<evidence type="ECO:0000256" key="8">
    <source>
        <dbReference type="ARBA" id="ARBA00023166"/>
    </source>
</evidence>
<organism evidence="21 22">
    <name type="scientific">Simiduia aestuariiviva</name>
    <dbReference type="NCBI Taxonomy" id="1510459"/>
    <lineage>
        <taxon>Bacteria</taxon>
        <taxon>Pseudomonadati</taxon>
        <taxon>Pseudomonadota</taxon>
        <taxon>Gammaproteobacteria</taxon>
        <taxon>Cellvibrionales</taxon>
        <taxon>Cellvibrionaceae</taxon>
        <taxon>Simiduia</taxon>
    </lineage>
</organism>
<feature type="region of interest" description="Disordered" evidence="16">
    <location>
        <begin position="395"/>
        <end position="414"/>
    </location>
</feature>
<dbReference type="PANTHER" id="PTHR47470:SF1">
    <property type="entry name" value="FAD-DEPENDENT OXIDOREDUCTASE 2 FAD BINDING DOMAIN-CONTAINING PROTEIN"/>
    <property type="match status" value="1"/>
</dbReference>
<comment type="similarity">
    <text evidence="2">Belongs to the GMC oxidoreductase family.</text>
</comment>
<evidence type="ECO:0000256" key="12">
    <source>
        <dbReference type="ARBA" id="ARBA00049645"/>
    </source>
</evidence>
<evidence type="ECO:0000256" key="16">
    <source>
        <dbReference type="SAM" id="MobiDB-lite"/>
    </source>
</evidence>
<dbReference type="SUPFAM" id="SSF51905">
    <property type="entry name" value="FAD/NAD(P)-binding domain"/>
    <property type="match status" value="1"/>
</dbReference>
<evidence type="ECO:0000259" key="20">
    <source>
        <dbReference type="Pfam" id="PF09423"/>
    </source>
</evidence>
<evidence type="ECO:0000256" key="3">
    <source>
        <dbReference type="ARBA" id="ARBA00022548"/>
    </source>
</evidence>
<dbReference type="GO" id="GO:0016995">
    <property type="term" value="F:cholesterol oxidase activity"/>
    <property type="evidence" value="ECO:0007669"/>
    <property type="project" value="UniProtKB-EC"/>
</dbReference>
<evidence type="ECO:0000256" key="14">
    <source>
        <dbReference type="ARBA" id="ARBA00049744"/>
    </source>
</evidence>
<dbReference type="Gene3D" id="3.60.21.70">
    <property type="entry name" value="PhoD-like phosphatase"/>
    <property type="match status" value="1"/>
</dbReference>
<dbReference type="SUPFAM" id="SSF53474">
    <property type="entry name" value="alpha/beta-Hydrolases"/>
    <property type="match status" value="1"/>
</dbReference>
<comment type="caution">
    <text evidence="21">The sequence shown here is derived from an EMBL/GenBank/DDBJ whole genome shotgun (WGS) entry which is preliminary data.</text>
</comment>
<gene>
    <name evidence="21" type="ORF">FHS30_000524</name>
</gene>
<dbReference type="InterPro" id="IPR000073">
    <property type="entry name" value="AB_hydrolase_1"/>
</dbReference>
<evidence type="ECO:0000259" key="18">
    <source>
        <dbReference type="Pfam" id="PF00732"/>
    </source>
</evidence>
<evidence type="ECO:0000259" key="19">
    <source>
        <dbReference type="Pfam" id="PF05199"/>
    </source>
</evidence>
<dbReference type="Gene3D" id="3.50.50.60">
    <property type="entry name" value="FAD/NAD(P)-binding domain"/>
    <property type="match status" value="3"/>
</dbReference>
<name>A0A839UP62_9GAMM</name>
<dbReference type="Proteomes" id="UP000559987">
    <property type="component" value="Unassembled WGS sequence"/>
</dbReference>
<proteinExistence type="inferred from homology"/>
<evidence type="ECO:0000256" key="10">
    <source>
        <dbReference type="ARBA" id="ARBA00023235"/>
    </source>
</evidence>
<evidence type="ECO:0000259" key="17">
    <source>
        <dbReference type="Pfam" id="PF00561"/>
    </source>
</evidence>
<evidence type="ECO:0000256" key="2">
    <source>
        <dbReference type="ARBA" id="ARBA00010790"/>
    </source>
</evidence>
<accession>A0A839UP62</accession>
<keyword evidence="10" id="KW-0413">Isomerase</keyword>
<evidence type="ECO:0000256" key="6">
    <source>
        <dbReference type="ARBA" id="ARBA00023002"/>
    </source>
</evidence>
<dbReference type="InterPro" id="IPR052542">
    <property type="entry name" value="Cholesterol_Oxidase"/>
</dbReference>
<keyword evidence="4" id="KW-0285">Flavoprotein</keyword>
<evidence type="ECO:0000256" key="13">
    <source>
        <dbReference type="ARBA" id="ARBA00049723"/>
    </source>
</evidence>
<dbReference type="Gene3D" id="3.40.50.1820">
    <property type="entry name" value="alpha/beta hydrolase"/>
    <property type="match status" value="1"/>
</dbReference>
<dbReference type="InterPro" id="IPR029052">
    <property type="entry name" value="Metallo-depent_PP-like"/>
</dbReference>
<dbReference type="PANTHER" id="PTHR47470">
    <property type="entry name" value="CHOLESTEROL OXIDASE"/>
    <property type="match status" value="1"/>
</dbReference>
<keyword evidence="6" id="KW-0560">Oxidoreductase</keyword>